<feature type="region of interest" description="Disordered" evidence="1">
    <location>
        <begin position="1"/>
        <end position="24"/>
    </location>
</feature>
<proteinExistence type="predicted"/>
<protein>
    <submittedName>
        <fullName evidence="2">Uncharacterized protein</fullName>
    </submittedName>
</protein>
<dbReference type="Proteomes" id="UP000006663">
    <property type="component" value="Plasmid pHBOR02"/>
</dbReference>
<keyword evidence="4" id="KW-1185">Reference proteome</keyword>
<evidence type="ECO:0000313" key="4">
    <source>
        <dbReference type="Proteomes" id="UP000006663"/>
    </source>
</evidence>
<dbReference type="EMBL" id="AOHT01000021">
    <property type="protein sequence ID" value="ELY28939.1"/>
    <property type="molecule type" value="Genomic_DNA"/>
</dbReference>
<evidence type="ECO:0000313" key="2">
    <source>
        <dbReference type="EMBL" id="ADQ68931.1"/>
    </source>
</evidence>
<name>E4NVP7_HALBP</name>
<sequence>MGVQRPTSQSVRNGYRLEGTGESLSRGIVLEPRDFDVDDTLHVSEMKRPKRGPPAAEHRHPNEWKYQ</sequence>
<geneLocation type="plasmid" evidence="2 4">
    <name>pHBOR02</name>
</geneLocation>
<evidence type="ECO:0000313" key="5">
    <source>
        <dbReference type="Proteomes" id="UP000011585"/>
    </source>
</evidence>
<reference evidence="4" key="1">
    <citation type="journal article" date="2009" name="Stand. Genomic Sci.">
        <title>Complete genome sequence of Halogeometricum borinquense type strain (PR3).</title>
        <authorList>
            <person name="Malfatti S."/>
            <person name="Tindall B.J."/>
            <person name="Schneider S."/>
            <person name="Fahnrich R."/>
            <person name="Lapidus A."/>
            <person name="Labuttii K."/>
            <person name="Copeland A."/>
            <person name="Glavina Del Rio T."/>
            <person name="Nolan M."/>
            <person name="Chen F."/>
            <person name="Lucas S."/>
            <person name="Tice H."/>
            <person name="Cheng J.F."/>
            <person name="Bruce D."/>
            <person name="Goodwin L."/>
            <person name="Pitluck S."/>
            <person name="Anderson I."/>
            <person name="Pati A."/>
            <person name="Ivanova N."/>
            <person name="Mavromatis K."/>
            <person name="Chen A."/>
            <person name="Palaniappan K."/>
            <person name="D'haeseleer P."/>
            <person name="Goker M."/>
            <person name="Bristow J."/>
            <person name="Eisen J.A."/>
            <person name="Markowitz V."/>
            <person name="Hugenholtz P."/>
            <person name="Kyrpides N.C."/>
            <person name="Klenk H.P."/>
            <person name="Chain P."/>
        </authorList>
    </citation>
    <scope>NUCLEOTIDE SEQUENCE [LARGE SCALE GENOMIC DNA]</scope>
    <source>
        <strain evidence="4">ATCC 700274 / DSM 11551 / JCM 10706 / KCTC 4070 / PR3</strain>
        <plasmid evidence="4">pHBOR02</plasmid>
    </source>
</reference>
<reference evidence="3 5" key="3">
    <citation type="journal article" date="2014" name="PLoS Genet.">
        <title>Phylogenetically driven sequencing of extremely halophilic archaea reveals strategies for static and dynamic osmo-response.</title>
        <authorList>
            <person name="Becker E.A."/>
            <person name="Seitzer P.M."/>
            <person name="Tritt A."/>
            <person name="Larsen D."/>
            <person name="Krusor M."/>
            <person name="Yao A.I."/>
            <person name="Wu D."/>
            <person name="Madern D."/>
            <person name="Eisen J.A."/>
            <person name="Darling A.E."/>
            <person name="Facciotti M.T."/>
        </authorList>
    </citation>
    <scope>NUCLEOTIDE SEQUENCE [LARGE SCALE GENOMIC DNA]</scope>
    <source>
        <strain evidence="3 5">DSM 11551</strain>
    </source>
</reference>
<feature type="compositionally biased region" description="Basic and acidic residues" evidence="1">
    <location>
        <begin position="56"/>
        <end position="67"/>
    </location>
</feature>
<feature type="compositionally biased region" description="Polar residues" evidence="1">
    <location>
        <begin position="1"/>
        <end position="12"/>
    </location>
</feature>
<keyword evidence="2" id="KW-0614">Plasmid</keyword>
<organism evidence="2 4">
    <name type="scientific">Halogeometricum borinquense (strain ATCC 700274 / DSM 11551 / JCM 10706 / KCTC 4070 / PR3)</name>
    <dbReference type="NCBI Taxonomy" id="469382"/>
    <lineage>
        <taxon>Archaea</taxon>
        <taxon>Methanobacteriati</taxon>
        <taxon>Methanobacteriota</taxon>
        <taxon>Stenosarchaea group</taxon>
        <taxon>Halobacteria</taxon>
        <taxon>Halobacteriales</taxon>
        <taxon>Haloferacaceae</taxon>
        <taxon>Halogeometricum</taxon>
    </lineage>
</organism>
<evidence type="ECO:0000256" key="1">
    <source>
        <dbReference type="SAM" id="MobiDB-lite"/>
    </source>
</evidence>
<accession>E4NVP7</accession>
<evidence type="ECO:0000313" key="3">
    <source>
        <dbReference type="EMBL" id="ELY28939.1"/>
    </source>
</evidence>
<feature type="region of interest" description="Disordered" evidence="1">
    <location>
        <begin position="43"/>
        <end position="67"/>
    </location>
</feature>
<gene>
    <name evidence="2" type="ordered locus">Hbor_34090</name>
    <name evidence="3" type="ORF">C499_06895</name>
</gene>
<dbReference type="HOGENOM" id="CLU_2802067_0_0_2"/>
<reference evidence="2" key="2">
    <citation type="submission" date="2009-08" db="EMBL/GenBank/DDBJ databases">
        <title>The complete plasmid2 of Halogeometricum borinquense DSM 11551.</title>
        <authorList>
            <consortium name="US DOE Joint Genome Institute (JGI-PGF)"/>
            <person name="Lucas S."/>
            <person name="Copeland A."/>
            <person name="Lapidus A."/>
            <person name="Glavina del Rio T."/>
            <person name="Dalin E."/>
            <person name="Tice H."/>
            <person name="Bruce D."/>
            <person name="Goodwin L."/>
            <person name="Pitluck S."/>
            <person name="Kyrpides N."/>
            <person name="Mavromatis K."/>
            <person name="Mikhailova N."/>
            <person name="Anderson I."/>
            <person name="Brettin T."/>
            <person name="Detter J.C."/>
            <person name="Han C."/>
            <person name="Larimer F."/>
            <person name="Land M."/>
            <person name="Hauser L."/>
            <person name="Markowitz V."/>
            <person name="Cheng J.-F."/>
            <person name="Hugenholtz P."/>
            <person name="Woyke T."/>
            <person name="Wu D."/>
            <person name="Tindal B."/>
            <person name="Klenk H.-P."/>
            <person name="Eisen J.A."/>
        </authorList>
    </citation>
    <scope>NUCLEOTIDE SEQUENCE</scope>
    <source>
        <strain evidence="2">PR 3</strain>
        <plasmid evidence="2">pHBOR02</plasmid>
    </source>
</reference>
<dbReference type="Proteomes" id="UP000011585">
    <property type="component" value="Unassembled WGS sequence"/>
</dbReference>
<dbReference type="KEGG" id="hbo:Hbor_34090"/>
<dbReference type="AlphaFoldDB" id="E4NVP7"/>
<dbReference type="EMBL" id="CP001692">
    <property type="protein sequence ID" value="ADQ68931.1"/>
    <property type="molecule type" value="Genomic_DNA"/>
</dbReference>